<dbReference type="InterPro" id="IPR006151">
    <property type="entry name" value="Shikm_DH/Glu-tRNA_Rdtase"/>
</dbReference>
<dbReference type="Proteomes" id="UP000179344">
    <property type="component" value="Unassembled WGS sequence"/>
</dbReference>
<keyword evidence="6" id="KW-0057">Aromatic amino acid biosynthesis</keyword>
<feature type="non-terminal residue" evidence="10">
    <location>
        <position position="255"/>
    </location>
</feature>
<organism evidence="10 11">
    <name type="scientific">Candidatus Muproteobacteria bacterium RBG_16_65_31</name>
    <dbReference type="NCBI Taxonomy" id="1817759"/>
    <lineage>
        <taxon>Bacteria</taxon>
        <taxon>Pseudomonadati</taxon>
        <taxon>Pseudomonadota</taxon>
        <taxon>Candidatus Muproteobacteria</taxon>
    </lineage>
</organism>
<feature type="domain" description="Shikimate dehydrogenase substrate binding N-terminal" evidence="9">
    <location>
        <begin position="13"/>
        <end position="95"/>
    </location>
</feature>
<dbReference type="EC" id="1.1.1.25" evidence="2"/>
<keyword evidence="5" id="KW-0560">Oxidoreductase</keyword>
<dbReference type="InterPro" id="IPR036291">
    <property type="entry name" value="NAD(P)-bd_dom_sf"/>
</dbReference>
<dbReference type="GO" id="GO:0004764">
    <property type="term" value="F:shikimate 3-dehydrogenase (NADP+) activity"/>
    <property type="evidence" value="ECO:0007669"/>
    <property type="project" value="UniProtKB-EC"/>
</dbReference>
<reference evidence="10 11" key="1">
    <citation type="journal article" date="2016" name="Nat. Commun.">
        <title>Thousands of microbial genomes shed light on interconnected biogeochemical processes in an aquifer system.</title>
        <authorList>
            <person name="Anantharaman K."/>
            <person name="Brown C.T."/>
            <person name="Hug L.A."/>
            <person name="Sharon I."/>
            <person name="Castelle C.J."/>
            <person name="Probst A.J."/>
            <person name="Thomas B.C."/>
            <person name="Singh A."/>
            <person name="Wilkins M.J."/>
            <person name="Karaoz U."/>
            <person name="Brodie E.L."/>
            <person name="Williams K.H."/>
            <person name="Hubbard S.S."/>
            <person name="Banfield J.F."/>
        </authorList>
    </citation>
    <scope>NUCLEOTIDE SEQUENCE [LARGE SCALE GENOMIC DNA]</scope>
</reference>
<dbReference type="GO" id="GO:0009423">
    <property type="term" value="P:chorismate biosynthetic process"/>
    <property type="evidence" value="ECO:0007669"/>
    <property type="project" value="UniProtKB-UniPathway"/>
</dbReference>
<dbReference type="NCBIfam" id="TIGR00507">
    <property type="entry name" value="aroE"/>
    <property type="match status" value="1"/>
</dbReference>
<keyword evidence="4" id="KW-0521">NADP</keyword>
<dbReference type="InterPro" id="IPR013708">
    <property type="entry name" value="Shikimate_DH-bd_N"/>
</dbReference>
<dbReference type="GO" id="GO:0050661">
    <property type="term" value="F:NADP binding"/>
    <property type="evidence" value="ECO:0007669"/>
    <property type="project" value="InterPro"/>
</dbReference>
<dbReference type="FunFam" id="3.40.50.10860:FF:000006">
    <property type="entry name" value="Shikimate dehydrogenase (NADP(+))"/>
    <property type="match status" value="1"/>
</dbReference>
<comment type="pathway">
    <text evidence="1">Metabolic intermediate biosynthesis; chorismate biosynthesis; chorismate from D-erythrose 4-phosphate and phosphoenolpyruvate: step 4/7.</text>
</comment>
<dbReference type="Pfam" id="PF08501">
    <property type="entry name" value="Shikimate_dh_N"/>
    <property type="match status" value="1"/>
</dbReference>
<evidence type="ECO:0000313" key="10">
    <source>
        <dbReference type="EMBL" id="OGI44341.1"/>
    </source>
</evidence>
<comment type="catalytic activity">
    <reaction evidence="7">
        <text>shikimate + NADP(+) = 3-dehydroshikimate + NADPH + H(+)</text>
        <dbReference type="Rhea" id="RHEA:17737"/>
        <dbReference type="ChEBI" id="CHEBI:15378"/>
        <dbReference type="ChEBI" id="CHEBI:16630"/>
        <dbReference type="ChEBI" id="CHEBI:36208"/>
        <dbReference type="ChEBI" id="CHEBI:57783"/>
        <dbReference type="ChEBI" id="CHEBI:58349"/>
        <dbReference type="EC" id="1.1.1.25"/>
    </reaction>
</comment>
<dbReference type="Pfam" id="PF01488">
    <property type="entry name" value="Shikimate_DH"/>
    <property type="match status" value="1"/>
</dbReference>
<dbReference type="NCBIfam" id="NF001310">
    <property type="entry name" value="PRK00258.1-2"/>
    <property type="match status" value="1"/>
</dbReference>
<evidence type="ECO:0000256" key="5">
    <source>
        <dbReference type="ARBA" id="ARBA00023002"/>
    </source>
</evidence>
<keyword evidence="3" id="KW-0028">Amino-acid biosynthesis</keyword>
<protein>
    <recommendedName>
        <fullName evidence="2">shikimate dehydrogenase (NADP(+))</fullName>
        <ecNumber evidence="2">1.1.1.25</ecNumber>
    </recommendedName>
</protein>
<evidence type="ECO:0000256" key="4">
    <source>
        <dbReference type="ARBA" id="ARBA00022857"/>
    </source>
</evidence>
<dbReference type="InterPro" id="IPR022893">
    <property type="entry name" value="Shikimate_DH_fam"/>
</dbReference>
<evidence type="ECO:0000256" key="6">
    <source>
        <dbReference type="ARBA" id="ARBA00023141"/>
    </source>
</evidence>
<dbReference type="UniPathway" id="UPA00053">
    <property type="reaction ID" value="UER00087"/>
</dbReference>
<dbReference type="PANTHER" id="PTHR21089">
    <property type="entry name" value="SHIKIMATE DEHYDROGENASE"/>
    <property type="match status" value="1"/>
</dbReference>
<dbReference type="SUPFAM" id="SSF51735">
    <property type="entry name" value="NAD(P)-binding Rossmann-fold domains"/>
    <property type="match status" value="1"/>
</dbReference>
<feature type="domain" description="Quinate/shikimate 5-dehydrogenase/glutamyl-tRNA reductase" evidence="8">
    <location>
        <begin position="124"/>
        <end position="200"/>
    </location>
</feature>
<evidence type="ECO:0000256" key="7">
    <source>
        <dbReference type="ARBA" id="ARBA00049442"/>
    </source>
</evidence>
<dbReference type="Gene3D" id="3.40.50.720">
    <property type="entry name" value="NAD(P)-binding Rossmann-like Domain"/>
    <property type="match status" value="1"/>
</dbReference>
<sequence>MAEADTTPALYAVMGSPVAHSRSPAIHKLFAKQLGHQIEYSAIEVAPGEFPQAVEQFRAGGGKGLNVTVPFKQEAFALTDNVSERARLAGAVNTLKFETDGAIFGDNTDGAGLVHDLTRNLGVVLKGRKILVLGAGGAVRGVLAPLLRQNPELLVVANRTVSKAKTLAREHAPLGKIEASGYNELRGRRFDIVINGTSASLKGEVPPLPENVFANRALAYDMAYGDKATAFMDWAALHGAERIADGLGMLVEQAA</sequence>
<proteinExistence type="inferred from homology"/>
<name>A0A1F6TGU6_9PROT</name>
<dbReference type="AlphaFoldDB" id="A0A1F6TGU6"/>
<evidence type="ECO:0000256" key="1">
    <source>
        <dbReference type="ARBA" id="ARBA00004871"/>
    </source>
</evidence>
<dbReference type="InterPro" id="IPR046346">
    <property type="entry name" value="Aminoacid_DH-like_N_sf"/>
</dbReference>
<evidence type="ECO:0000259" key="8">
    <source>
        <dbReference type="Pfam" id="PF01488"/>
    </source>
</evidence>
<dbReference type="CDD" id="cd01065">
    <property type="entry name" value="NAD_bind_Shikimate_DH"/>
    <property type="match status" value="1"/>
</dbReference>
<dbReference type="GO" id="GO:0009073">
    <property type="term" value="P:aromatic amino acid family biosynthetic process"/>
    <property type="evidence" value="ECO:0007669"/>
    <property type="project" value="UniProtKB-KW"/>
</dbReference>
<evidence type="ECO:0000313" key="11">
    <source>
        <dbReference type="Proteomes" id="UP000179344"/>
    </source>
</evidence>
<dbReference type="SUPFAM" id="SSF53223">
    <property type="entry name" value="Aminoacid dehydrogenase-like, N-terminal domain"/>
    <property type="match status" value="1"/>
</dbReference>
<dbReference type="GO" id="GO:0005829">
    <property type="term" value="C:cytosol"/>
    <property type="evidence" value="ECO:0007669"/>
    <property type="project" value="TreeGrafter"/>
</dbReference>
<dbReference type="PANTHER" id="PTHR21089:SF1">
    <property type="entry name" value="BIFUNCTIONAL 3-DEHYDROQUINATE DEHYDRATASE_SHIKIMATE DEHYDROGENASE, CHLOROPLASTIC"/>
    <property type="match status" value="1"/>
</dbReference>
<dbReference type="GO" id="GO:0019632">
    <property type="term" value="P:shikimate metabolic process"/>
    <property type="evidence" value="ECO:0007669"/>
    <property type="project" value="InterPro"/>
</dbReference>
<dbReference type="GO" id="GO:0008652">
    <property type="term" value="P:amino acid biosynthetic process"/>
    <property type="evidence" value="ECO:0007669"/>
    <property type="project" value="UniProtKB-KW"/>
</dbReference>
<accession>A0A1F6TGU6</accession>
<evidence type="ECO:0000259" key="9">
    <source>
        <dbReference type="Pfam" id="PF08501"/>
    </source>
</evidence>
<dbReference type="InterPro" id="IPR011342">
    <property type="entry name" value="Shikimate_DH"/>
</dbReference>
<evidence type="ECO:0000256" key="2">
    <source>
        <dbReference type="ARBA" id="ARBA00012962"/>
    </source>
</evidence>
<comment type="caution">
    <text evidence="10">The sequence shown here is derived from an EMBL/GenBank/DDBJ whole genome shotgun (WGS) entry which is preliminary data.</text>
</comment>
<dbReference type="HAMAP" id="MF_00222">
    <property type="entry name" value="Shikimate_DH_AroE"/>
    <property type="match status" value="1"/>
</dbReference>
<dbReference type="EMBL" id="MFST01000052">
    <property type="protein sequence ID" value="OGI44341.1"/>
    <property type="molecule type" value="Genomic_DNA"/>
</dbReference>
<evidence type="ECO:0000256" key="3">
    <source>
        <dbReference type="ARBA" id="ARBA00022605"/>
    </source>
</evidence>
<dbReference type="Gene3D" id="3.40.50.10860">
    <property type="entry name" value="Leucine Dehydrogenase, chain A, domain 1"/>
    <property type="match status" value="1"/>
</dbReference>
<dbReference type="FunFam" id="3.40.50.720:FF:000104">
    <property type="entry name" value="Shikimate dehydrogenase (NADP(+))"/>
    <property type="match status" value="1"/>
</dbReference>
<gene>
    <name evidence="10" type="ORF">A2V92_05385</name>
</gene>